<keyword evidence="2" id="KW-0812">Transmembrane</keyword>
<keyword evidence="2" id="KW-0472">Membrane</keyword>
<keyword evidence="2" id="KW-0449">Lipoprotein</keyword>
<reference evidence="4 5" key="1">
    <citation type="submission" date="2019-07" db="EMBL/GenBank/DDBJ databases">
        <title>The pathways for chlorine oxyanion respiration interact through the shared metabolite chlorate.</title>
        <authorList>
            <person name="Barnum T.P."/>
            <person name="Cheng Y."/>
            <person name="Hill K.A."/>
            <person name="Lucas L.N."/>
            <person name="Carlson H.K."/>
            <person name="Coates J.D."/>
        </authorList>
    </citation>
    <scope>NUCLEOTIDE SEQUENCE [LARGE SCALE GENOMIC DNA]</scope>
    <source>
        <strain evidence="4 5">SFB-1</strain>
    </source>
</reference>
<dbReference type="Pfam" id="PF02321">
    <property type="entry name" value="OEP"/>
    <property type="match status" value="2"/>
</dbReference>
<dbReference type="Gene3D" id="2.20.200.10">
    <property type="entry name" value="Outer membrane efflux proteins (OEP)"/>
    <property type="match status" value="1"/>
</dbReference>
<evidence type="ECO:0000256" key="1">
    <source>
        <dbReference type="ARBA" id="ARBA00007613"/>
    </source>
</evidence>
<dbReference type="PANTHER" id="PTHR30203">
    <property type="entry name" value="OUTER MEMBRANE CATION EFFLUX PROTEIN"/>
    <property type="match status" value="1"/>
</dbReference>
<dbReference type="Gene3D" id="1.20.1600.10">
    <property type="entry name" value="Outer membrane efflux proteins (OEP)"/>
    <property type="match status" value="1"/>
</dbReference>
<evidence type="ECO:0000313" key="5">
    <source>
        <dbReference type="Proteomes" id="UP000318349"/>
    </source>
</evidence>
<organism evidence="4 5">
    <name type="scientific">Denitromonas halophila</name>
    <dbReference type="NCBI Taxonomy" id="1629404"/>
    <lineage>
        <taxon>Bacteria</taxon>
        <taxon>Pseudomonadati</taxon>
        <taxon>Pseudomonadota</taxon>
        <taxon>Betaproteobacteria</taxon>
        <taxon>Rhodocyclales</taxon>
        <taxon>Zoogloeaceae</taxon>
        <taxon>Denitromonas</taxon>
    </lineage>
</organism>
<protein>
    <submittedName>
        <fullName evidence="4">Efflux transporter outer membrane subunit</fullName>
    </submittedName>
</protein>
<dbReference type="InterPro" id="IPR003423">
    <property type="entry name" value="OMP_efflux"/>
</dbReference>
<comment type="subcellular location">
    <subcellularLocation>
        <location evidence="2">Cell membrane</location>
        <topology evidence="2">Lipid-anchor</topology>
    </subcellularLocation>
</comment>
<sequence length="479" mass="50480">MSRLLPPGSQHRRWIQRAGVLLGALTLVGCATVGPDFQRPVVAAPVAWQAAQPHEGTPAALVDWWAQFNDPVLTGLIADADAASPTLAAAAGRIAEARAGLTVSEANRLPAVDGGASVTRSGTERDTPVAARTTGAVAVDSAWEIDLFGRVQRSTEAAEARLAAREFEWHEARVSLAAEVASSYVNYRACRQLQTARADDVVSRTETDRMTGVAMDAGFTAPADGELARASLADARADLEDQRAQCEVNIKALVALVGLPEVTLRERLDGRGNALPVPAAFAVDAVPLQVLSQRPDLAAAEQELAAASADIGVAEANRYPRLSLSGSISLTSVLTGGASTETLPWSIGPALSLPIFNGGARAAEVKAAEARLAQQQAAYTSAVRTAVREVEQAMVTLDSAQRREADARTAVEGYTRFVAATETHWLAGGVSLLSLEEARRSATTAQRKLITLRRDRVLDWISLYKAVGGGWTAPAGDRS</sequence>
<dbReference type="NCBIfam" id="TIGR01845">
    <property type="entry name" value="outer_NodT"/>
    <property type="match status" value="1"/>
</dbReference>
<keyword evidence="2" id="KW-1134">Transmembrane beta strand</keyword>
<proteinExistence type="inferred from homology"/>
<dbReference type="GO" id="GO:0005886">
    <property type="term" value="C:plasma membrane"/>
    <property type="evidence" value="ECO:0007669"/>
    <property type="project" value="UniProtKB-SubCell"/>
</dbReference>
<name>A0A557RIM7_9RHOO</name>
<dbReference type="InterPro" id="IPR010131">
    <property type="entry name" value="MdtP/NodT-like"/>
</dbReference>
<dbReference type="PANTHER" id="PTHR30203:SF29">
    <property type="entry name" value="PROTEIN CYAE"/>
    <property type="match status" value="1"/>
</dbReference>
<dbReference type="Proteomes" id="UP000318349">
    <property type="component" value="Unassembled WGS sequence"/>
</dbReference>
<dbReference type="PROSITE" id="PS51257">
    <property type="entry name" value="PROKAR_LIPOPROTEIN"/>
    <property type="match status" value="1"/>
</dbReference>
<gene>
    <name evidence="4" type="ORF">FHP89_13200</name>
</gene>
<evidence type="ECO:0000256" key="2">
    <source>
        <dbReference type="RuleBase" id="RU362097"/>
    </source>
</evidence>
<dbReference type="SUPFAM" id="SSF56954">
    <property type="entry name" value="Outer membrane efflux proteins (OEP)"/>
    <property type="match status" value="1"/>
</dbReference>
<evidence type="ECO:0000256" key="3">
    <source>
        <dbReference type="SAM" id="Coils"/>
    </source>
</evidence>
<dbReference type="AlphaFoldDB" id="A0A557RIM7"/>
<evidence type="ECO:0000313" key="4">
    <source>
        <dbReference type="EMBL" id="TVO75690.1"/>
    </source>
</evidence>
<keyword evidence="3" id="KW-0175">Coiled coil</keyword>
<comment type="caution">
    <text evidence="4">The sequence shown here is derived from an EMBL/GenBank/DDBJ whole genome shotgun (WGS) entry which is preliminary data.</text>
</comment>
<dbReference type="GO" id="GO:0015562">
    <property type="term" value="F:efflux transmembrane transporter activity"/>
    <property type="evidence" value="ECO:0007669"/>
    <property type="project" value="InterPro"/>
</dbReference>
<dbReference type="EMBL" id="VMNI01000012">
    <property type="protein sequence ID" value="TVO75690.1"/>
    <property type="molecule type" value="Genomic_DNA"/>
</dbReference>
<feature type="coiled-coil region" evidence="3">
    <location>
        <begin position="229"/>
        <end position="256"/>
    </location>
</feature>
<accession>A0A557RIM7</accession>
<comment type="similarity">
    <text evidence="1 2">Belongs to the outer membrane factor (OMF) (TC 1.B.17) family.</text>
</comment>
<keyword evidence="2" id="KW-0564">Palmitate</keyword>